<dbReference type="GO" id="GO:0045892">
    <property type="term" value="P:negative regulation of DNA-templated transcription"/>
    <property type="evidence" value="ECO:0007669"/>
    <property type="project" value="TreeGrafter"/>
</dbReference>
<dbReference type="InterPro" id="IPR011663">
    <property type="entry name" value="UTRA"/>
</dbReference>
<dbReference type="InterPro" id="IPR050679">
    <property type="entry name" value="Bact_HTH_transcr_reg"/>
</dbReference>
<dbReference type="Proteomes" id="UP000216961">
    <property type="component" value="Unassembled WGS sequence"/>
</dbReference>
<keyword evidence="1" id="KW-0805">Transcription regulation</keyword>
<evidence type="ECO:0000256" key="3">
    <source>
        <dbReference type="ARBA" id="ARBA00023163"/>
    </source>
</evidence>
<dbReference type="Gene3D" id="1.10.10.10">
    <property type="entry name" value="Winged helix-like DNA-binding domain superfamily/Winged helix DNA-binding domain"/>
    <property type="match status" value="1"/>
</dbReference>
<keyword evidence="2" id="KW-0238">DNA-binding</keyword>
<dbReference type="GO" id="GO:0003677">
    <property type="term" value="F:DNA binding"/>
    <property type="evidence" value="ECO:0007669"/>
    <property type="project" value="UniProtKB-KW"/>
</dbReference>
<dbReference type="Pfam" id="PF07702">
    <property type="entry name" value="UTRA"/>
    <property type="match status" value="1"/>
</dbReference>
<dbReference type="InterPro" id="IPR000524">
    <property type="entry name" value="Tscrpt_reg_HTH_GntR"/>
</dbReference>
<dbReference type="AlphaFoldDB" id="A0A268F9J1"/>
<dbReference type="EMBL" id="NPBQ01000100">
    <property type="protein sequence ID" value="PAD82033.1"/>
    <property type="molecule type" value="Genomic_DNA"/>
</dbReference>
<reference evidence="4 5" key="1">
    <citation type="submission" date="2017-07" db="EMBL/GenBank/DDBJ databases">
        <title>Isolation and whole genome analysis of endospore-forming bacteria from heroin.</title>
        <authorList>
            <person name="Kalinowski J."/>
            <person name="Ahrens B."/>
            <person name="Al-Dilaimi A."/>
            <person name="Winkler A."/>
            <person name="Wibberg D."/>
            <person name="Schleenbecker U."/>
            <person name="Ruckert C."/>
            <person name="Wolfel R."/>
            <person name="Grass G."/>
        </authorList>
    </citation>
    <scope>NUCLEOTIDE SEQUENCE [LARGE SCALE GENOMIC DNA]</scope>
    <source>
        <strain evidence="4 5">7521-2</strain>
    </source>
</reference>
<dbReference type="InterPro" id="IPR036388">
    <property type="entry name" value="WH-like_DNA-bd_sf"/>
</dbReference>
<dbReference type="PANTHER" id="PTHR44846:SF1">
    <property type="entry name" value="MANNOSYL-D-GLYCERATE TRANSPORT_METABOLISM SYSTEM REPRESSOR MNGR-RELATED"/>
    <property type="match status" value="1"/>
</dbReference>
<dbReference type="SMART" id="SM00866">
    <property type="entry name" value="UTRA"/>
    <property type="match status" value="1"/>
</dbReference>
<dbReference type="KEGG" id="bcir:C2I06_07735"/>
<proteinExistence type="predicted"/>
<evidence type="ECO:0000313" key="4">
    <source>
        <dbReference type="EMBL" id="PAD82033.1"/>
    </source>
</evidence>
<dbReference type="PROSITE" id="PS50949">
    <property type="entry name" value="HTH_GNTR"/>
    <property type="match status" value="1"/>
</dbReference>
<gene>
    <name evidence="4" type="ORF">CHH57_16915</name>
</gene>
<dbReference type="SUPFAM" id="SSF64288">
    <property type="entry name" value="Chorismate lyase-like"/>
    <property type="match status" value="1"/>
</dbReference>
<dbReference type="Pfam" id="PF00392">
    <property type="entry name" value="GntR"/>
    <property type="match status" value="1"/>
</dbReference>
<dbReference type="SUPFAM" id="SSF46785">
    <property type="entry name" value="Winged helix' DNA-binding domain"/>
    <property type="match status" value="1"/>
</dbReference>
<comment type="caution">
    <text evidence="4">The sequence shown here is derived from an EMBL/GenBank/DDBJ whole genome shotgun (WGS) entry which is preliminary data.</text>
</comment>
<name>A0A268F9J1_NIACI</name>
<evidence type="ECO:0000256" key="2">
    <source>
        <dbReference type="ARBA" id="ARBA00023125"/>
    </source>
</evidence>
<evidence type="ECO:0000313" key="5">
    <source>
        <dbReference type="Proteomes" id="UP000216961"/>
    </source>
</evidence>
<accession>A0A268F9J1</accession>
<dbReference type="PANTHER" id="PTHR44846">
    <property type="entry name" value="MANNOSYL-D-GLYCERATE TRANSPORT/METABOLISM SYSTEM REPRESSOR MNGR-RELATED"/>
    <property type="match status" value="1"/>
</dbReference>
<dbReference type="InterPro" id="IPR036390">
    <property type="entry name" value="WH_DNA-bd_sf"/>
</dbReference>
<sequence>MENLNITSSKPLYHQLAETIRKDIYEGKFKQDERIPSEFELSEMYEISRSTVRKAISILVEEDLLVKIHGKGTFVAAPMLEQNNRVFMSFTSNVETLGKTLTTKTQKVYYRKATEQEIEFFNLTEPEDILIIERLRIVDNLPIGIETVFFTKKFDSLKDENLNGSLYAVLEDKYSITPYTGSKTIEICYATLEESNLLDIPRGSALMLVKDKVYDTHNNPLHISKQVLRGDKFKYAIKKDN</sequence>
<dbReference type="RefSeq" id="WP_095332023.1">
    <property type="nucleotide sequence ID" value="NZ_CP026031.1"/>
</dbReference>
<dbReference type="SMART" id="SM00345">
    <property type="entry name" value="HTH_GNTR"/>
    <property type="match status" value="1"/>
</dbReference>
<dbReference type="CDD" id="cd07377">
    <property type="entry name" value="WHTH_GntR"/>
    <property type="match status" value="1"/>
</dbReference>
<dbReference type="PRINTS" id="PR00035">
    <property type="entry name" value="HTHGNTR"/>
</dbReference>
<organism evidence="4 5">
    <name type="scientific">Niallia circulans</name>
    <name type="common">Bacillus circulans</name>
    <dbReference type="NCBI Taxonomy" id="1397"/>
    <lineage>
        <taxon>Bacteria</taxon>
        <taxon>Bacillati</taxon>
        <taxon>Bacillota</taxon>
        <taxon>Bacilli</taxon>
        <taxon>Bacillales</taxon>
        <taxon>Bacillaceae</taxon>
        <taxon>Niallia</taxon>
    </lineage>
</organism>
<protein>
    <submittedName>
        <fullName evidence="4">GntR family transcriptional regulator</fullName>
    </submittedName>
</protein>
<dbReference type="FunFam" id="1.10.10.10:FF:000079">
    <property type="entry name" value="GntR family transcriptional regulator"/>
    <property type="match status" value="1"/>
</dbReference>
<evidence type="ECO:0000256" key="1">
    <source>
        <dbReference type="ARBA" id="ARBA00023015"/>
    </source>
</evidence>
<keyword evidence="3" id="KW-0804">Transcription</keyword>
<dbReference type="GO" id="GO:0003700">
    <property type="term" value="F:DNA-binding transcription factor activity"/>
    <property type="evidence" value="ECO:0007669"/>
    <property type="project" value="InterPro"/>
</dbReference>
<dbReference type="InterPro" id="IPR028978">
    <property type="entry name" value="Chorismate_lyase_/UTRA_dom_sf"/>
</dbReference>
<dbReference type="Gene3D" id="3.40.1410.10">
    <property type="entry name" value="Chorismate lyase-like"/>
    <property type="match status" value="1"/>
</dbReference>